<evidence type="ECO:0000313" key="5">
    <source>
        <dbReference type="Proteomes" id="UP001211907"/>
    </source>
</evidence>
<feature type="transmembrane region" description="Helical" evidence="3">
    <location>
        <begin position="97"/>
        <end position="115"/>
    </location>
</feature>
<keyword evidence="5" id="KW-1185">Reference proteome</keyword>
<evidence type="ECO:0000256" key="2">
    <source>
        <dbReference type="SAM" id="MobiDB-lite"/>
    </source>
</evidence>
<name>A0AAD5T518_9FUNG</name>
<keyword evidence="1" id="KW-0175">Coiled coil</keyword>
<evidence type="ECO:0000313" key="4">
    <source>
        <dbReference type="EMBL" id="KAJ3130580.1"/>
    </source>
</evidence>
<gene>
    <name evidence="4" type="ORF">HK100_007941</name>
</gene>
<dbReference type="Proteomes" id="UP001211907">
    <property type="component" value="Unassembled WGS sequence"/>
</dbReference>
<feature type="coiled-coil region" evidence="1">
    <location>
        <begin position="239"/>
        <end position="269"/>
    </location>
</feature>
<organism evidence="4 5">
    <name type="scientific">Physocladia obscura</name>
    <dbReference type="NCBI Taxonomy" id="109957"/>
    <lineage>
        <taxon>Eukaryota</taxon>
        <taxon>Fungi</taxon>
        <taxon>Fungi incertae sedis</taxon>
        <taxon>Chytridiomycota</taxon>
        <taxon>Chytridiomycota incertae sedis</taxon>
        <taxon>Chytridiomycetes</taxon>
        <taxon>Chytridiales</taxon>
        <taxon>Chytriomycetaceae</taxon>
        <taxon>Physocladia</taxon>
    </lineage>
</organism>
<feature type="transmembrane region" description="Helical" evidence="3">
    <location>
        <begin position="21"/>
        <end position="43"/>
    </location>
</feature>
<dbReference type="PANTHER" id="PTHR41390">
    <property type="entry name" value="CHROMOSOME 7, WHOLE GENOME SHOTGUN SEQUENCE"/>
    <property type="match status" value="1"/>
</dbReference>
<feature type="transmembrane region" description="Helical" evidence="3">
    <location>
        <begin position="127"/>
        <end position="146"/>
    </location>
</feature>
<protein>
    <submittedName>
        <fullName evidence="4">Uncharacterized protein</fullName>
    </submittedName>
</protein>
<sequence>MLSLELERVSNKRKISTSLNNVYAGTLASTLTGATGGAAWGIVRGYGPVGYSFLMGTNWLCLSLPFFVIRESVLQHRSKLNSAYGRENWRHRDSDDMLASLVGGAVVGSGLAYYTRNELLSTLDSGSFAVTGGGILCAGVFGVLQFGATKLRHARQEAGAARKQRELDVIAGNDDSQQQQSLGKLLKNPPPRDEIFDERGWDPLNDFTKYLRGRAVNTFDENFVSWASPVINALDLDYRNRLNAKIAILERQIASLNSQLEKVAEKEKQS</sequence>
<evidence type="ECO:0000256" key="1">
    <source>
        <dbReference type="SAM" id="Coils"/>
    </source>
</evidence>
<comment type="caution">
    <text evidence="4">The sequence shown here is derived from an EMBL/GenBank/DDBJ whole genome shotgun (WGS) entry which is preliminary data.</text>
</comment>
<accession>A0AAD5T518</accession>
<feature type="transmembrane region" description="Helical" evidence="3">
    <location>
        <begin position="49"/>
        <end position="69"/>
    </location>
</feature>
<keyword evidence="3" id="KW-1133">Transmembrane helix</keyword>
<reference evidence="4" key="1">
    <citation type="submission" date="2020-05" db="EMBL/GenBank/DDBJ databases">
        <title>Phylogenomic resolution of chytrid fungi.</title>
        <authorList>
            <person name="Stajich J.E."/>
            <person name="Amses K."/>
            <person name="Simmons R."/>
            <person name="Seto K."/>
            <person name="Myers J."/>
            <person name="Bonds A."/>
            <person name="Quandt C.A."/>
            <person name="Barry K."/>
            <person name="Liu P."/>
            <person name="Grigoriev I."/>
            <person name="Longcore J.E."/>
            <person name="James T.Y."/>
        </authorList>
    </citation>
    <scope>NUCLEOTIDE SEQUENCE</scope>
    <source>
        <strain evidence="4">JEL0513</strain>
    </source>
</reference>
<evidence type="ECO:0000256" key="3">
    <source>
        <dbReference type="SAM" id="Phobius"/>
    </source>
</evidence>
<keyword evidence="3" id="KW-0812">Transmembrane</keyword>
<proteinExistence type="predicted"/>
<dbReference type="AlphaFoldDB" id="A0AAD5T518"/>
<keyword evidence="3" id="KW-0472">Membrane</keyword>
<dbReference type="EMBL" id="JADGJH010000379">
    <property type="protein sequence ID" value="KAJ3130580.1"/>
    <property type="molecule type" value="Genomic_DNA"/>
</dbReference>
<feature type="region of interest" description="Disordered" evidence="2">
    <location>
        <begin position="172"/>
        <end position="191"/>
    </location>
</feature>
<dbReference type="PANTHER" id="PTHR41390:SF1">
    <property type="entry name" value="NADH-UBIQUINONE OXIDOREDUCTASE 213 KDA SUBUNIT"/>
    <property type="match status" value="1"/>
</dbReference>